<comment type="subcellular location">
    <subcellularLocation>
        <location evidence="2">Nematocyst</location>
    </subcellularLocation>
    <subcellularLocation>
        <location evidence="1">Target cell membrane</location>
    </subcellularLocation>
</comment>
<evidence type="ECO:0000256" key="4">
    <source>
        <dbReference type="ARBA" id="ARBA00023298"/>
    </source>
</evidence>
<dbReference type="PANTHER" id="PTHR40388:SF1">
    <property type="entry name" value="BRYOPORIN"/>
    <property type="match status" value="1"/>
</dbReference>
<keyword evidence="7" id="KW-1185">Reference proteome</keyword>
<evidence type="ECO:0000256" key="2">
    <source>
        <dbReference type="ARBA" id="ARBA00004532"/>
    </source>
</evidence>
<evidence type="ECO:0000256" key="5">
    <source>
        <dbReference type="ARBA" id="ARBA00023331"/>
    </source>
</evidence>
<dbReference type="InterPro" id="IPR050677">
    <property type="entry name" value="Actinoporin_PFT"/>
</dbReference>
<dbReference type="SUPFAM" id="SSF63724">
    <property type="entry name" value="Cytolysin/lectin"/>
    <property type="match status" value="1"/>
</dbReference>
<protein>
    <submittedName>
        <fullName evidence="6">Uncharacterized protein</fullName>
    </submittedName>
</protein>
<evidence type="ECO:0000313" key="6">
    <source>
        <dbReference type="EMBL" id="KAK7095246.1"/>
    </source>
</evidence>
<dbReference type="Gene3D" id="2.60.270.20">
    <property type="entry name" value="Cytolysin/lectin"/>
    <property type="match status" value="1"/>
</dbReference>
<gene>
    <name evidence="6" type="ORF">V1264_006679</name>
</gene>
<evidence type="ECO:0000313" key="7">
    <source>
        <dbReference type="Proteomes" id="UP001374579"/>
    </source>
</evidence>
<evidence type="ECO:0000256" key="1">
    <source>
        <dbReference type="ARBA" id="ARBA00004175"/>
    </source>
</evidence>
<name>A0AAN9AXJ5_9CAEN</name>
<dbReference type="AlphaFoldDB" id="A0AAN9AXJ5"/>
<keyword evidence="4" id="KW-0472">Membrane</keyword>
<dbReference type="EMBL" id="JBAMIC010000018">
    <property type="protein sequence ID" value="KAK7095246.1"/>
    <property type="molecule type" value="Genomic_DNA"/>
</dbReference>
<keyword evidence="5" id="KW-0166">Nematocyst</keyword>
<dbReference type="GO" id="GO:0044218">
    <property type="term" value="C:other organism cell membrane"/>
    <property type="evidence" value="ECO:0007669"/>
    <property type="project" value="UniProtKB-KW"/>
</dbReference>
<dbReference type="GO" id="GO:0042151">
    <property type="term" value="C:nematocyst"/>
    <property type="evidence" value="ECO:0007669"/>
    <property type="project" value="UniProtKB-SubCell"/>
</dbReference>
<dbReference type="PANTHER" id="PTHR40388">
    <property type="entry name" value="BRYOPORIN"/>
    <property type="match status" value="1"/>
</dbReference>
<dbReference type="Proteomes" id="UP001374579">
    <property type="component" value="Unassembled WGS sequence"/>
</dbReference>
<comment type="caution">
    <text evidence="6">The sequence shown here is derived from an EMBL/GenBank/DDBJ whole genome shotgun (WGS) entry which is preliminary data.</text>
</comment>
<keyword evidence="4" id="KW-1053">Target membrane</keyword>
<proteinExistence type="predicted"/>
<accession>A0AAN9AXJ5</accession>
<reference evidence="6 7" key="1">
    <citation type="submission" date="2024-02" db="EMBL/GenBank/DDBJ databases">
        <title>Chromosome-scale genome assembly of the rough periwinkle Littorina saxatilis.</title>
        <authorList>
            <person name="De Jode A."/>
            <person name="Faria R."/>
            <person name="Formenti G."/>
            <person name="Sims Y."/>
            <person name="Smith T.P."/>
            <person name="Tracey A."/>
            <person name="Wood J.M.D."/>
            <person name="Zagrodzka Z.B."/>
            <person name="Johannesson K."/>
            <person name="Butlin R.K."/>
            <person name="Leder E.H."/>
        </authorList>
    </citation>
    <scope>NUCLEOTIDE SEQUENCE [LARGE SCALE GENOMIC DNA]</scope>
    <source>
        <strain evidence="6">Snail1</strain>
        <tissue evidence="6">Muscle</tissue>
    </source>
</reference>
<evidence type="ECO:0000256" key="3">
    <source>
        <dbReference type="ARBA" id="ARBA00022537"/>
    </source>
</evidence>
<organism evidence="6 7">
    <name type="scientific">Littorina saxatilis</name>
    <dbReference type="NCBI Taxonomy" id="31220"/>
    <lineage>
        <taxon>Eukaryota</taxon>
        <taxon>Metazoa</taxon>
        <taxon>Spiralia</taxon>
        <taxon>Lophotrochozoa</taxon>
        <taxon>Mollusca</taxon>
        <taxon>Gastropoda</taxon>
        <taxon>Caenogastropoda</taxon>
        <taxon>Littorinimorpha</taxon>
        <taxon>Littorinoidea</taxon>
        <taxon>Littorinidae</taxon>
        <taxon>Littorina</taxon>
    </lineage>
</organism>
<keyword evidence="3" id="KW-1052">Target cell membrane</keyword>
<dbReference type="InterPro" id="IPR015926">
    <property type="entry name" value="Cytolysin/lectin"/>
</dbReference>
<sequence length="222" mass="24556">MITPAMVSAAEGAVSPGASLQQAAADTDRTVTCYLKVVNTTRFPLTDCYVSTQGGELQIPPSNIGPGTAEAMVARKKAWGTSGTYGTVSWRVGDTRYRLVVMWHCPWDFVFNDANWLGMGIVKEGAGMKEKQPTWYDIMYTDVDWNPSTKESWRQNYDGLDFHSQRFHSDITPLSFRCVHGGFQAEGTMSNGHNATAKITLVPLEKDDFAPAIKKELKSKGY</sequence>